<evidence type="ECO:0000256" key="7">
    <source>
        <dbReference type="ARBA" id="ARBA00022840"/>
    </source>
</evidence>
<dbReference type="PROSITE" id="PS00211">
    <property type="entry name" value="ABC_TRANSPORTER_1"/>
    <property type="match status" value="1"/>
</dbReference>
<dbReference type="GO" id="GO:0016887">
    <property type="term" value="F:ATP hydrolysis activity"/>
    <property type="evidence" value="ECO:0007669"/>
    <property type="project" value="InterPro"/>
</dbReference>
<dbReference type="CDD" id="cd03215">
    <property type="entry name" value="ABC_Carb_Monos_II"/>
    <property type="match status" value="1"/>
</dbReference>
<evidence type="ECO:0000256" key="5">
    <source>
        <dbReference type="ARBA" id="ARBA00022737"/>
    </source>
</evidence>
<evidence type="ECO:0000256" key="9">
    <source>
        <dbReference type="ARBA" id="ARBA00023136"/>
    </source>
</evidence>
<gene>
    <name evidence="11" type="ORF">ENW11_07935</name>
</gene>
<name>A0A7V4THB6_9BACT</name>
<dbReference type="InterPro" id="IPR017871">
    <property type="entry name" value="ABC_transporter-like_CS"/>
</dbReference>
<dbReference type="InterPro" id="IPR027417">
    <property type="entry name" value="P-loop_NTPase"/>
</dbReference>
<evidence type="ECO:0000256" key="4">
    <source>
        <dbReference type="ARBA" id="ARBA00022597"/>
    </source>
</evidence>
<dbReference type="InterPro" id="IPR003593">
    <property type="entry name" value="AAA+_ATPase"/>
</dbReference>
<keyword evidence="6" id="KW-0547">Nucleotide-binding</keyword>
<dbReference type="AlphaFoldDB" id="A0A7V4THB6"/>
<dbReference type="SUPFAM" id="SSF52540">
    <property type="entry name" value="P-loop containing nucleoside triphosphate hydrolases"/>
    <property type="match status" value="2"/>
</dbReference>
<keyword evidence="5" id="KW-0677">Repeat</keyword>
<evidence type="ECO:0000256" key="1">
    <source>
        <dbReference type="ARBA" id="ARBA00004202"/>
    </source>
</evidence>
<evidence type="ECO:0000256" key="2">
    <source>
        <dbReference type="ARBA" id="ARBA00022448"/>
    </source>
</evidence>
<dbReference type="GO" id="GO:0005886">
    <property type="term" value="C:plasma membrane"/>
    <property type="evidence" value="ECO:0007669"/>
    <property type="project" value="UniProtKB-SubCell"/>
</dbReference>
<dbReference type="Gene3D" id="3.40.50.300">
    <property type="entry name" value="P-loop containing nucleotide triphosphate hydrolases"/>
    <property type="match status" value="2"/>
</dbReference>
<evidence type="ECO:0000259" key="10">
    <source>
        <dbReference type="PROSITE" id="PS50893"/>
    </source>
</evidence>
<dbReference type="Pfam" id="PF00005">
    <property type="entry name" value="ABC_tran"/>
    <property type="match status" value="2"/>
</dbReference>
<accession>A0A7V4THB6</accession>
<dbReference type="PANTHER" id="PTHR43790">
    <property type="entry name" value="CARBOHYDRATE TRANSPORT ATP-BINDING PROTEIN MG119-RELATED"/>
    <property type="match status" value="1"/>
</dbReference>
<evidence type="ECO:0000256" key="3">
    <source>
        <dbReference type="ARBA" id="ARBA00022475"/>
    </source>
</evidence>
<feature type="domain" description="ABC transporter" evidence="10">
    <location>
        <begin position="246"/>
        <end position="498"/>
    </location>
</feature>
<evidence type="ECO:0000313" key="11">
    <source>
        <dbReference type="EMBL" id="HGY39717.1"/>
    </source>
</evidence>
<proteinExistence type="predicted"/>
<dbReference type="PROSITE" id="PS50893">
    <property type="entry name" value="ABC_TRANSPORTER_2"/>
    <property type="match status" value="2"/>
</dbReference>
<dbReference type="InterPro" id="IPR050107">
    <property type="entry name" value="ABC_carbohydrate_import_ATPase"/>
</dbReference>
<keyword evidence="4" id="KW-0762">Sugar transport</keyword>
<evidence type="ECO:0000256" key="6">
    <source>
        <dbReference type="ARBA" id="ARBA00022741"/>
    </source>
</evidence>
<reference evidence="11" key="1">
    <citation type="journal article" date="2020" name="mSystems">
        <title>Genome- and Community-Level Interaction Insights into Carbon Utilization and Element Cycling Functions of Hydrothermarchaeota in Hydrothermal Sediment.</title>
        <authorList>
            <person name="Zhou Z."/>
            <person name="Liu Y."/>
            <person name="Xu W."/>
            <person name="Pan J."/>
            <person name="Luo Z.H."/>
            <person name="Li M."/>
        </authorList>
    </citation>
    <scope>NUCLEOTIDE SEQUENCE [LARGE SCALE GENOMIC DNA]</scope>
    <source>
        <strain evidence="11">SpSt-82</strain>
    </source>
</reference>
<organism evidence="11">
    <name type="scientific">Candidatus Caldatribacterium saccharofermentans</name>
    <dbReference type="NCBI Taxonomy" id="1454753"/>
    <lineage>
        <taxon>Bacteria</taxon>
        <taxon>Pseudomonadati</taxon>
        <taxon>Atribacterota</taxon>
        <taxon>Atribacteria</taxon>
        <taxon>Atribacterales</taxon>
        <taxon>Candidatus Caldatribacteriaceae</taxon>
        <taxon>Candidatus Caldatribacterium</taxon>
    </lineage>
</organism>
<keyword evidence="8" id="KW-1278">Translocase</keyword>
<comment type="subcellular location">
    <subcellularLocation>
        <location evidence="1">Cell membrane</location>
        <topology evidence="1">Peripheral membrane protein</topology>
    </subcellularLocation>
</comment>
<dbReference type="FunFam" id="3.40.50.300:FF:000127">
    <property type="entry name" value="Ribose import ATP-binding protein RbsA"/>
    <property type="match status" value="1"/>
</dbReference>
<keyword evidence="9" id="KW-0472">Membrane</keyword>
<dbReference type="CDD" id="cd03216">
    <property type="entry name" value="ABC_Carb_Monos_I"/>
    <property type="match status" value="1"/>
</dbReference>
<comment type="caution">
    <text evidence="11">The sequence shown here is derived from an EMBL/GenBank/DDBJ whole genome shotgun (WGS) entry which is preliminary data.</text>
</comment>
<evidence type="ECO:0000256" key="8">
    <source>
        <dbReference type="ARBA" id="ARBA00022967"/>
    </source>
</evidence>
<keyword evidence="7 11" id="KW-0067">ATP-binding</keyword>
<dbReference type="InterPro" id="IPR003439">
    <property type="entry name" value="ABC_transporter-like_ATP-bd"/>
</dbReference>
<dbReference type="GO" id="GO:0005524">
    <property type="term" value="F:ATP binding"/>
    <property type="evidence" value="ECO:0007669"/>
    <property type="project" value="UniProtKB-KW"/>
</dbReference>
<protein>
    <submittedName>
        <fullName evidence="11">Sugar ABC transporter ATP-binding protein</fullName>
    </submittedName>
</protein>
<sequence length="498" mass="54401">MPEWEVLLSVNEISKSFPGILALDSVSLMLYAGEVHALIGANGAGKSTLVKIIAGALQPDRGSITIGGKTFRALTPLLARKVGIAAVYQEQQLVPDLTVAENVFLGKEPKTAFGRVDYRRMLAETGELIQTYGLSIQPSDTVGELPLAQRQEVAILKALKEQAKVLLLDEPTAALTGPQVTFMFRLIEQLRKQGIGILYISHHIDEILSVAQRITVLRNGKNVGTFLTQDVTKEMLVEKMVGRRIAKESSFPREPSGGVVLEVQHLAVDGGVENVSFLLREREILGLSGAAGSGCREILRSIAGLLSPRKGQIKLFGKPFRPRGTADAIQRGVFFMPEDMRKEGLVLPLPFPRNITLAKLQKVTSRGVIVPAKEIQAVQPYIASLRIVAPSLWAETRVLSGGNQRKVLLAKALFTDARIWLLEDPTQGVDVETRQEIHRLLIEARNGGRSILLFSSDLEELLTISDRIVVMHKGTLVKEVDNPAMVTAQELLSMTLGG</sequence>
<feature type="domain" description="ABC transporter" evidence="10">
    <location>
        <begin position="8"/>
        <end position="244"/>
    </location>
</feature>
<keyword evidence="3" id="KW-1003">Cell membrane</keyword>
<dbReference type="SMART" id="SM00382">
    <property type="entry name" value="AAA"/>
    <property type="match status" value="2"/>
</dbReference>
<dbReference type="PANTHER" id="PTHR43790:SF9">
    <property type="entry name" value="GALACTOFURANOSE TRANSPORTER ATP-BINDING PROTEIN YTFR"/>
    <property type="match status" value="1"/>
</dbReference>
<dbReference type="EMBL" id="DTIY01000059">
    <property type="protein sequence ID" value="HGY39717.1"/>
    <property type="molecule type" value="Genomic_DNA"/>
</dbReference>
<keyword evidence="2" id="KW-0813">Transport</keyword>